<protein>
    <submittedName>
        <fullName evidence="2">T9SS type A sorting domain-containing protein</fullName>
    </submittedName>
</protein>
<reference evidence="2 3" key="1">
    <citation type="submission" date="2019-09" db="EMBL/GenBank/DDBJ databases">
        <title>Genome sequence and assembly of Taibaiella sp.</title>
        <authorList>
            <person name="Chhetri G."/>
        </authorList>
    </citation>
    <scope>NUCLEOTIDE SEQUENCE [LARGE SCALE GENOMIC DNA]</scope>
    <source>
        <strain evidence="2 3">KVB11</strain>
    </source>
</reference>
<evidence type="ECO:0000256" key="1">
    <source>
        <dbReference type="SAM" id="SignalP"/>
    </source>
</evidence>
<dbReference type="InterPro" id="IPR013783">
    <property type="entry name" value="Ig-like_fold"/>
</dbReference>
<gene>
    <name evidence="2" type="ORF">F0919_09685</name>
</gene>
<keyword evidence="1" id="KW-0732">Signal</keyword>
<comment type="caution">
    <text evidence="2">The sequence shown here is derived from an EMBL/GenBank/DDBJ whole genome shotgun (WGS) entry which is preliminary data.</text>
</comment>
<feature type="chain" id="PRO_5024427330" evidence="1">
    <location>
        <begin position="44"/>
        <end position="399"/>
    </location>
</feature>
<dbReference type="EMBL" id="VWSH01000002">
    <property type="protein sequence ID" value="KAA5534864.1"/>
    <property type="molecule type" value="Genomic_DNA"/>
</dbReference>
<evidence type="ECO:0000313" key="3">
    <source>
        <dbReference type="Proteomes" id="UP000323632"/>
    </source>
</evidence>
<keyword evidence="3" id="KW-1185">Reference proteome</keyword>
<name>A0A5M6CID0_9BACT</name>
<accession>A0A5M6CID0</accession>
<dbReference type="NCBIfam" id="TIGR04183">
    <property type="entry name" value="Por_Secre_tail"/>
    <property type="match status" value="1"/>
</dbReference>
<organism evidence="2 3">
    <name type="scientific">Taibaiella lutea</name>
    <dbReference type="NCBI Taxonomy" id="2608001"/>
    <lineage>
        <taxon>Bacteria</taxon>
        <taxon>Pseudomonadati</taxon>
        <taxon>Bacteroidota</taxon>
        <taxon>Chitinophagia</taxon>
        <taxon>Chitinophagales</taxon>
        <taxon>Chitinophagaceae</taxon>
        <taxon>Taibaiella</taxon>
    </lineage>
</organism>
<dbReference type="Proteomes" id="UP000323632">
    <property type="component" value="Unassembled WGS sequence"/>
</dbReference>
<proteinExistence type="predicted"/>
<evidence type="ECO:0000313" key="2">
    <source>
        <dbReference type="EMBL" id="KAA5534864.1"/>
    </source>
</evidence>
<dbReference type="Gene3D" id="2.60.40.10">
    <property type="entry name" value="Immunoglobulins"/>
    <property type="match status" value="1"/>
</dbReference>
<dbReference type="InterPro" id="IPR026444">
    <property type="entry name" value="Secre_tail"/>
</dbReference>
<feature type="signal peptide" evidence="1">
    <location>
        <begin position="1"/>
        <end position="43"/>
    </location>
</feature>
<dbReference type="AlphaFoldDB" id="A0A5M6CID0"/>
<sequence length="399" mass="43681">MKNFFMNLNLNLNSFAKAYSFISRCKKQSALMCCLIISSLSYAQIAAKWTFETSQPTSAGPIDAEFGMGQASCFHASGSAAFGNPDGNGSAESYGSNNWVAGEYYQFHTSTSGMTNIVFAFDQTSSSSGPKSFFIQVSTDGTNYTSVAGSNYDVTADNWSQTASNYLSASHHYFFLPVLDNQADVYIRIALATGSTAANGGTIAGNGTSRVDNVSIGTSNVVLPLTLREFKVTQSSTGNLLQWKTAMEKDLNYFSVEKSPDGKTFKEIRNVTASNNIYGDNYQISDEETGQNACYRLRIFKRNGKNSLSSIVYAGSLISNNVSCPYNVLVNNQPLLLYIDNGKLIYSIVDKEGKILVRGENVNEGMRNILINFDAFSKGIYFLKTQLNGQQQTFKILKQ</sequence>